<keyword evidence="3" id="KW-1185">Reference proteome</keyword>
<feature type="region of interest" description="Disordered" evidence="1">
    <location>
        <begin position="251"/>
        <end position="359"/>
    </location>
</feature>
<accession>A0A8H3EWZ1</accession>
<feature type="compositionally biased region" description="Polar residues" evidence="1">
    <location>
        <begin position="342"/>
        <end position="351"/>
    </location>
</feature>
<dbReference type="Proteomes" id="UP000664521">
    <property type="component" value="Unassembled WGS sequence"/>
</dbReference>
<proteinExistence type="predicted"/>
<organism evidence="2 3">
    <name type="scientific">Heterodermia speciosa</name>
    <dbReference type="NCBI Taxonomy" id="116794"/>
    <lineage>
        <taxon>Eukaryota</taxon>
        <taxon>Fungi</taxon>
        <taxon>Dikarya</taxon>
        <taxon>Ascomycota</taxon>
        <taxon>Pezizomycotina</taxon>
        <taxon>Lecanoromycetes</taxon>
        <taxon>OSLEUM clade</taxon>
        <taxon>Lecanoromycetidae</taxon>
        <taxon>Caliciales</taxon>
        <taxon>Physciaceae</taxon>
        <taxon>Heterodermia</taxon>
    </lineage>
</organism>
<dbReference type="OrthoDB" id="10677459at2759"/>
<evidence type="ECO:0000313" key="2">
    <source>
        <dbReference type="EMBL" id="CAF9912944.1"/>
    </source>
</evidence>
<name>A0A8H3EWZ1_9LECA</name>
<comment type="caution">
    <text evidence="2">The sequence shown here is derived from an EMBL/GenBank/DDBJ whole genome shotgun (WGS) entry which is preliminary data.</text>
</comment>
<reference evidence="2" key="1">
    <citation type="submission" date="2021-03" db="EMBL/GenBank/DDBJ databases">
        <authorList>
            <person name="Tagirdzhanova G."/>
        </authorList>
    </citation>
    <scope>NUCLEOTIDE SEQUENCE</scope>
</reference>
<dbReference type="EMBL" id="CAJPDS010000012">
    <property type="protein sequence ID" value="CAF9912944.1"/>
    <property type="molecule type" value="Genomic_DNA"/>
</dbReference>
<evidence type="ECO:0000313" key="3">
    <source>
        <dbReference type="Proteomes" id="UP000664521"/>
    </source>
</evidence>
<feature type="compositionally biased region" description="Pro residues" evidence="1">
    <location>
        <begin position="297"/>
        <end position="313"/>
    </location>
</feature>
<gene>
    <name evidence="2" type="ORF">HETSPECPRED_001268</name>
</gene>
<evidence type="ECO:0000256" key="1">
    <source>
        <dbReference type="SAM" id="MobiDB-lite"/>
    </source>
</evidence>
<feature type="compositionally biased region" description="Basic residues" evidence="1">
    <location>
        <begin position="263"/>
        <end position="280"/>
    </location>
</feature>
<protein>
    <submittedName>
        <fullName evidence="2">Uncharacterized protein</fullName>
    </submittedName>
</protein>
<sequence>MCIHTFNVHICGHHTPNVDHNINSHCTKVQAQLHDYKRQPDIEDLVPGFQAWPIPPPRVCPVAPPVKDRLRPRRRWNGAESEANIRGWSQFRESLMRDFFQGSADPTQFGAIRQQASRREQPTHGDGGANMQLIEVPWGCGYGVGLCSAGLAGRRCPEKEAQREQNLVNALQADGLSGEEIDLALLEEERLRHLQDVRALEFGFDPAIPVADDARMAARVIRWVSVDQGVFEKRPCSQLFGGALVIGVLDPVPEPDIQEPRRGRGRKKKSHGKAKGKGKGRTGSDISCHEQSHRRGPPPNAPNAPANPAPPPGAAARVYRRTLRTPKPSSRPDPAPGAADSTYGSQDQSPPSYGGLRDTDAETLATYGRAYPLHTELGRPIIDGSLEYWEALHGSPLPNPPAAAHSEVPASRSPRTVPTIRTESGRVLLQGTGDSEEVIADEVAGRMGRERVIRGWWREVDEWEAGRGEMEVARRQGLVFGQMGLIRCEAGGRRVVDGELVYYERPREYSY</sequence>
<dbReference type="AlphaFoldDB" id="A0A8H3EWZ1"/>